<proteinExistence type="predicted"/>
<dbReference type="AlphaFoldDB" id="A0A2B4SE48"/>
<organism evidence="1 2">
    <name type="scientific">Stylophora pistillata</name>
    <name type="common">Smooth cauliflower coral</name>
    <dbReference type="NCBI Taxonomy" id="50429"/>
    <lineage>
        <taxon>Eukaryota</taxon>
        <taxon>Metazoa</taxon>
        <taxon>Cnidaria</taxon>
        <taxon>Anthozoa</taxon>
        <taxon>Hexacorallia</taxon>
        <taxon>Scleractinia</taxon>
        <taxon>Astrocoeniina</taxon>
        <taxon>Pocilloporidae</taxon>
        <taxon>Stylophora</taxon>
    </lineage>
</organism>
<reference evidence="2" key="1">
    <citation type="journal article" date="2017" name="bioRxiv">
        <title>Comparative analysis of the genomes of Stylophora pistillata and Acropora digitifera provides evidence for extensive differences between species of corals.</title>
        <authorList>
            <person name="Voolstra C.R."/>
            <person name="Li Y."/>
            <person name="Liew Y.J."/>
            <person name="Baumgarten S."/>
            <person name="Zoccola D."/>
            <person name="Flot J.-F."/>
            <person name="Tambutte S."/>
            <person name="Allemand D."/>
            <person name="Aranda M."/>
        </authorList>
    </citation>
    <scope>NUCLEOTIDE SEQUENCE [LARGE SCALE GENOMIC DNA]</scope>
</reference>
<gene>
    <name evidence="1" type="primary">F54H12.2</name>
    <name evidence="1" type="ORF">AWC38_SpisGene8233</name>
</gene>
<dbReference type="OrthoDB" id="5955637at2759"/>
<evidence type="ECO:0000313" key="1">
    <source>
        <dbReference type="EMBL" id="PFX27100.1"/>
    </source>
</evidence>
<comment type="caution">
    <text evidence="1">The sequence shown here is derived from an EMBL/GenBank/DDBJ whole genome shotgun (WGS) entry which is preliminary data.</text>
</comment>
<name>A0A2B4SE48_STYPI</name>
<accession>A0A2B4SE48</accession>
<protein>
    <submittedName>
        <fullName evidence="1">Uncharacterized protein F54H12.2</fullName>
    </submittedName>
</protein>
<sequence length="212" mass="23577">MKVSPQTSSITPIEVYVPKQTEFIDLARSSVELDLAFKTTANGNLTSRADTAGNLLSPVNNIAHALFKQINVKLNESNPGDEQVRQHVDDIKLTLYVCLVSLNSSVYDNAMSIVTKTPAKYPIIRTEMRQFPLDNGATSKEIINPFNGKIPQRIVMGILATNAFNGQYDEDPFAFGQFGVEWVKQIWNGEEYPYETMQLNTGNGYSDMMGVS</sequence>
<evidence type="ECO:0000313" key="2">
    <source>
        <dbReference type="Proteomes" id="UP000225706"/>
    </source>
</evidence>
<dbReference type="EMBL" id="LSMT01000111">
    <property type="protein sequence ID" value="PFX27100.1"/>
    <property type="molecule type" value="Genomic_DNA"/>
</dbReference>
<keyword evidence="2" id="KW-1185">Reference proteome</keyword>
<dbReference type="Proteomes" id="UP000225706">
    <property type="component" value="Unassembled WGS sequence"/>
</dbReference>